<dbReference type="EMBL" id="GBRH01159032">
    <property type="protein sequence ID" value="JAE38864.1"/>
    <property type="molecule type" value="Transcribed_RNA"/>
</dbReference>
<dbReference type="AlphaFoldDB" id="A0A0A9HSQ1"/>
<organism evidence="1">
    <name type="scientific">Arundo donax</name>
    <name type="common">Giant reed</name>
    <name type="synonym">Donax arundinaceus</name>
    <dbReference type="NCBI Taxonomy" id="35708"/>
    <lineage>
        <taxon>Eukaryota</taxon>
        <taxon>Viridiplantae</taxon>
        <taxon>Streptophyta</taxon>
        <taxon>Embryophyta</taxon>
        <taxon>Tracheophyta</taxon>
        <taxon>Spermatophyta</taxon>
        <taxon>Magnoliopsida</taxon>
        <taxon>Liliopsida</taxon>
        <taxon>Poales</taxon>
        <taxon>Poaceae</taxon>
        <taxon>PACMAD clade</taxon>
        <taxon>Arundinoideae</taxon>
        <taxon>Arundineae</taxon>
        <taxon>Arundo</taxon>
    </lineage>
</organism>
<evidence type="ECO:0000313" key="1">
    <source>
        <dbReference type="EMBL" id="JAE38864.1"/>
    </source>
</evidence>
<name>A0A0A9HSQ1_ARUDO</name>
<protein>
    <submittedName>
        <fullName evidence="1">Uncharacterized protein</fullName>
    </submittedName>
</protein>
<reference evidence="1" key="2">
    <citation type="journal article" date="2015" name="Data Brief">
        <title>Shoot transcriptome of the giant reed, Arundo donax.</title>
        <authorList>
            <person name="Barrero R.A."/>
            <person name="Guerrero F.D."/>
            <person name="Moolhuijzen P."/>
            <person name="Goolsby J.A."/>
            <person name="Tidwell J."/>
            <person name="Bellgard S.E."/>
            <person name="Bellgard M.I."/>
        </authorList>
    </citation>
    <scope>NUCLEOTIDE SEQUENCE</scope>
    <source>
        <tissue evidence="1">Shoot tissue taken approximately 20 cm above the soil surface</tissue>
    </source>
</reference>
<proteinExistence type="predicted"/>
<sequence length="39" mass="3980">MIAVVKNGMIIEKGRHGTLINIQGGAYASLVALHSAASS</sequence>
<reference evidence="1" key="1">
    <citation type="submission" date="2014-09" db="EMBL/GenBank/DDBJ databases">
        <authorList>
            <person name="Magalhaes I.L.F."/>
            <person name="Oliveira U."/>
            <person name="Santos F.R."/>
            <person name="Vidigal T.H.D.A."/>
            <person name="Brescovit A.D."/>
            <person name="Santos A.J."/>
        </authorList>
    </citation>
    <scope>NUCLEOTIDE SEQUENCE</scope>
    <source>
        <tissue evidence="1">Shoot tissue taken approximately 20 cm above the soil surface</tissue>
    </source>
</reference>
<accession>A0A0A9HSQ1</accession>